<dbReference type="Proteomes" id="UP000001449">
    <property type="component" value="Chromosome 17"/>
</dbReference>
<dbReference type="GO" id="GO:0005776">
    <property type="term" value="C:autophagosome"/>
    <property type="evidence" value="ECO:0000318"/>
    <property type="project" value="GO_Central"/>
</dbReference>
<name>B8CDZ0_THAPS</name>
<evidence type="ECO:0000313" key="5">
    <source>
        <dbReference type="Proteomes" id="UP000001449"/>
    </source>
</evidence>
<dbReference type="GeneID" id="7453126"/>
<accession>B8CDZ0</accession>
<dbReference type="GO" id="GO:0034727">
    <property type="term" value="P:piecemeal microautophagy of the nucleus"/>
    <property type="evidence" value="ECO:0000318"/>
    <property type="project" value="GO_Central"/>
</dbReference>
<sequence>MSHNIGVGVRANVESAKRERRSIDNQTTMSYQRNNHYQHHHGSLIRANSLPVDQNQQHRRGVQQQQQQQQQQMQQRYEVILPEQPQSQRPQLYPANSMQHQSQSHRQIMPRSQITTEPYQQVQMQTPSQQQSLYQQQQQQQQQQYNQSSYQQHPLQPQQQQQPPQQLIGPRGKCDQVIYEAMTKACEIAVRGRLLLLHDVNVGNDTLVVGGGNRRTSYGGPSSTIITSNNNSNNTGGGTSSRFNIEVDEVPAIRTTLQTWKRALNVPLRLDVYYEHYDGDRGADGNGSGEGENNIERPPPQRELLERWCIDYVPSSSSGNNMNSCLQNDKSSSISQLRQVCKRIVVLLRSLHCLTRILPAYRLKSLIMTHIASGGGVGGIIGGMNMGGREGWGSIGYSIYVCDYESEPTLPSPSFTRHCIPNVATPYGTLTILVMHDASLNPNHMVADLAEKRAEWLQLRVGLTTPTIAQPIPIQGQNTVGSAGPHASADESRGRRKYGSCPPAALMGGPSSLGAMGRSPAVSDFIISDYHSPALKPLTAPSPGSVGSRNIRVDDEKRVMSGLSLAMMGEEENSPGVEHQAVEQNTNHHYYNPTSPDEEDEHVEASILPWGSSPATRAAFHHPPPVYADIQHAQSSEMAENSGTHFFHHHGGYGYGYNGSQMQFNSEPPPPPPIASVGSPGSGADGLSISPSPLMSTPPQAMWGKPKQLSRCGRAPPSAIKEHVGNGGDEASEDDIAPPFTNPTSLQPLPSPLDTRNSVTHSALVVANGNVVPNSLGSSPHLQERVDGRSSEVQQQKRTSSSSALLPPMTSLDLLQKSPFSASRIANKSTGNDAKVADRGDGDGLMMPFAPGSYRDEMFTSSIPRMISADAKLRTSSIGGGSSSNPLITSFGGGYSSAGGYYSTGPGASGRASGSHTLQIDAEEMPFAVDDDFPSLSGTTSPFSGKGSRSLWGSTKADLLDGASLGGVAEITSSLAVSSLHHRCANEGRRLKLFESTQTLASIRDSGNAEGDDNGNADDDFATFNDQLSDFRSFGASLMVGSLHDSRSE</sequence>
<feature type="compositionally biased region" description="Polar residues" evidence="2">
    <location>
        <begin position="771"/>
        <end position="781"/>
    </location>
</feature>
<feature type="region of interest" description="Disordered" evidence="2">
    <location>
        <begin position="281"/>
        <end position="300"/>
    </location>
</feature>
<dbReference type="AlphaFoldDB" id="B8CDZ0"/>
<dbReference type="PANTHER" id="PTHR13430:SF4">
    <property type="entry name" value="AUTOPHAGY-RELATED PROTEIN 13"/>
    <property type="match status" value="1"/>
</dbReference>
<dbReference type="Gene3D" id="3.30.900.10">
    <property type="entry name" value="HORMA domain"/>
    <property type="match status" value="1"/>
</dbReference>
<gene>
    <name evidence="4" type="ORF">THAPSDRAFT_25224</name>
</gene>
<feature type="domain" description="Autophagy-related protein 13 N-terminal" evidence="3">
    <location>
        <begin position="227"/>
        <end position="435"/>
    </location>
</feature>
<reference evidence="4 5" key="1">
    <citation type="journal article" date="2004" name="Science">
        <title>The genome of the diatom Thalassiosira pseudonana: ecology, evolution, and metabolism.</title>
        <authorList>
            <person name="Armbrust E.V."/>
            <person name="Berges J.A."/>
            <person name="Bowler C."/>
            <person name="Green B.R."/>
            <person name="Martinez D."/>
            <person name="Putnam N.H."/>
            <person name="Zhou S."/>
            <person name="Allen A.E."/>
            <person name="Apt K.E."/>
            <person name="Bechner M."/>
            <person name="Brzezinski M.A."/>
            <person name="Chaal B.K."/>
            <person name="Chiovitti A."/>
            <person name="Davis A.K."/>
            <person name="Demarest M.S."/>
            <person name="Detter J.C."/>
            <person name="Glavina T."/>
            <person name="Goodstein D."/>
            <person name="Hadi M.Z."/>
            <person name="Hellsten U."/>
            <person name="Hildebrand M."/>
            <person name="Jenkins B.D."/>
            <person name="Jurka J."/>
            <person name="Kapitonov V.V."/>
            <person name="Kroger N."/>
            <person name="Lau W.W."/>
            <person name="Lane T.W."/>
            <person name="Larimer F.W."/>
            <person name="Lippmeier J.C."/>
            <person name="Lucas S."/>
            <person name="Medina M."/>
            <person name="Montsant A."/>
            <person name="Obornik M."/>
            <person name="Parker M.S."/>
            <person name="Palenik B."/>
            <person name="Pazour G.J."/>
            <person name="Richardson P.M."/>
            <person name="Rynearson T.A."/>
            <person name="Saito M.A."/>
            <person name="Schwartz D.C."/>
            <person name="Thamatrakoln K."/>
            <person name="Valentin K."/>
            <person name="Vardi A."/>
            <person name="Wilkerson F.P."/>
            <person name="Rokhsar D.S."/>
        </authorList>
    </citation>
    <scope>NUCLEOTIDE SEQUENCE [LARGE SCALE GENOMIC DNA]</scope>
    <source>
        <strain evidence="4 5">CCMP1335</strain>
    </source>
</reference>
<protein>
    <recommendedName>
        <fullName evidence="3">Autophagy-related protein 13 N-terminal domain-containing protein</fullName>
    </recommendedName>
</protein>
<feature type="compositionally biased region" description="Polar residues" evidence="2">
    <location>
        <begin position="791"/>
        <end position="804"/>
    </location>
</feature>
<dbReference type="GO" id="GO:0034497">
    <property type="term" value="P:protein localization to phagophore assembly site"/>
    <property type="evidence" value="ECO:0000318"/>
    <property type="project" value="GO_Central"/>
</dbReference>
<evidence type="ECO:0000256" key="1">
    <source>
        <dbReference type="ARBA" id="ARBA00023006"/>
    </source>
</evidence>
<proteinExistence type="predicted"/>
<dbReference type="GO" id="GO:0019887">
    <property type="term" value="F:protein kinase regulator activity"/>
    <property type="evidence" value="ECO:0000318"/>
    <property type="project" value="GO_Central"/>
</dbReference>
<dbReference type="GO" id="GO:0000423">
    <property type="term" value="P:mitophagy"/>
    <property type="evidence" value="ECO:0000318"/>
    <property type="project" value="GO_Central"/>
</dbReference>
<dbReference type="OMA" id="YGYNGSQ"/>
<feature type="compositionally biased region" description="Polar residues" evidence="2">
    <location>
        <begin position="689"/>
        <end position="699"/>
    </location>
</feature>
<dbReference type="GO" id="GO:0005829">
    <property type="term" value="C:cytosol"/>
    <property type="evidence" value="ECO:0000318"/>
    <property type="project" value="GO_Central"/>
</dbReference>
<dbReference type="HOGENOM" id="CLU_291277_0_0_1"/>
<reference evidence="4 5" key="2">
    <citation type="journal article" date="2008" name="Nature">
        <title>The Phaeodactylum genome reveals the evolutionary history of diatom genomes.</title>
        <authorList>
            <person name="Bowler C."/>
            <person name="Allen A.E."/>
            <person name="Badger J.H."/>
            <person name="Grimwood J."/>
            <person name="Jabbari K."/>
            <person name="Kuo A."/>
            <person name="Maheswari U."/>
            <person name="Martens C."/>
            <person name="Maumus F."/>
            <person name="Otillar R.P."/>
            <person name="Rayko E."/>
            <person name="Salamov A."/>
            <person name="Vandepoele K."/>
            <person name="Beszteri B."/>
            <person name="Gruber A."/>
            <person name="Heijde M."/>
            <person name="Katinka M."/>
            <person name="Mock T."/>
            <person name="Valentin K."/>
            <person name="Verret F."/>
            <person name="Berges J.A."/>
            <person name="Brownlee C."/>
            <person name="Cadoret J.P."/>
            <person name="Chiovitti A."/>
            <person name="Choi C.J."/>
            <person name="Coesel S."/>
            <person name="De Martino A."/>
            <person name="Detter J.C."/>
            <person name="Durkin C."/>
            <person name="Falciatore A."/>
            <person name="Fournet J."/>
            <person name="Haruta M."/>
            <person name="Huysman M.J."/>
            <person name="Jenkins B.D."/>
            <person name="Jiroutova K."/>
            <person name="Jorgensen R.E."/>
            <person name="Joubert Y."/>
            <person name="Kaplan A."/>
            <person name="Kroger N."/>
            <person name="Kroth P.G."/>
            <person name="La Roche J."/>
            <person name="Lindquist E."/>
            <person name="Lommer M."/>
            <person name="Martin-Jezequel V."/>
            <person name="Lopez P.J."/>
            <person name="Lucas S."/>
            <person name="Mangogna M."/>
            <person name="McGinnis K."/>
            <person name="Medlin L.K."/>
            <person name="Montsant A."/>
            <person name="Oudot-Le Secq M.P."/>
            <person name="Napoli C."/>
            <person name="Obornik M."/>
            <person name="Parker M.S."/>
            <person name="Petit J.L."/>
            <person name="Porcel B.M."/>
            <person name="Poulsen N."/>
            <person name="Robison M."/>
            <person name="Rychlewski L."/>
            <person name="Rynearson T.A."/>
            <person name="Schmutz J."/>
            <person name="Shapiro H."/>
            <person name="Siaut M."/>
            <person name="Stanley M."/>
            <person name="Sussman M.R."/>
            <person name="Taylor A.R."/>
            <person name="Vardi A."/>
            <person name="von Dassow P."/>
            <person name="Vyverman W."/>
            <person name="Willis A."/>
            <person name="Wyrwicz L.S."/>
            <person name="Rokhsar D.S."/>
            <person name="Weissenbach J."/>
            <person name="Armbrust E.V."/>
            <person name="Green B.R."/>
            <person name="Van de Peer Y."/>
            <person name="Grigoriev I.V."/>
        </authorList>
    </citation>
    <scope>NUCLEOTIDE SEQUENCE [LARGE SCALE GENOMIC DNA]</scope>
    <source>
        <strain evidence="4 5">CCMP1335</strain>
    </source>
</reference>
<dbReference type="InterPro" id="IPR040182">
    <property type="entry name" value="ATG13"/>
</dbReference>
<feature type="compositionally biased region" description="Polar residues" evidence="2">
    <location>
        <begin position="88"/>
        <end position="118"/>
    </location>
</feature>
<dbReference type="STRING" id="35128.B8CDZ0"/>
<dbReference type="RefSeq" id="XP_002294456.1">
    <property type="nucleotide sequence ID" value="XM_002294420.1"/>
</dbReference>
<feature type="region of interest" description="Disordered" evidence="2">
    <location>
        <begin position="1"/>
        <end position="30"/>
    </location>
</feature>
<feature type="compositionally biased region" description="Low complexity" evidence="2">
    <location>
        <begin position="222"/>
        <end position="234"/>
    </location>
</feature>
<dbReference type="InterPro" id="IPR036570">
    <property type="entry name" value="HORMA_dom_sf"/>
</dbReference>
<feature type="compositionally biased region" description="Polar residues" evidence="2">
    <location>
        <begin position="742"/>
        <end position="756"/>
    </location>
</feature>
<feature type="region of interest" description="Disordered" evidence="2">
    <location>
        <begin position="52"/>
        <end position="75"/>
    </location>
</feature>
<dbReference type="PaxDb" id="35128-Thaps25224"/>
<dbReference type="GO" id="GO:1990316">
    <property type="term" value="C:Atg1/ULK1 kinase complex"/>
    <property type="evidence" value="ECO:0000318"/>
    <property type="project" value="GO_Central"/>
</dbReference>
<evidence type="ECO:0000259" key="3">
    <source>
        <dbReference type="Pfam" id="PF10033"/>
    </source>
</evidence>
<keyword evidence="5" id="KW-1185">Reference proteome</keyword>
<feature type="region of interest" description="Disordered" evidence="2">
    <location>
        <begin position="770"/>
        <end position="811"/>
    </location>
</feature>
<keyword evidence="1" id="KW-0072">Autophagy</keyword>
<feature type="region of interest" description="Disordered" evidence="2">
    <location>
        <begin position="88"/>
        <end position="170"/>
    </location>
</feature>
<dbReference type="eggNOG" id="ENOG502SCTK">
    <property type="taxonomic scope" value="Eukaryota"/>
</dbReference>
<feature type="region of interest" description="Disordered" evidence="2">
    <location>
        <begin position="472"/>
        <end position="503"/>
    </location>
</feature>
<dbReference type="InterPro" id="IPR018731">
    <property type="entry name" value="Atg13_N"/>
</dbReference>
<organism evidence="4 5">
    <name type="scientific">Thalassiosira pseudonana</name>
    <name type="common">Marine diatom</name>
    <name type="synonym">Cyclotella nana</name>
    <dbReference type="NCBI Taxonomy" id="35128"/>
    <lineage>
        <taxon>Eukaryota</taxon>
        <taxon>Sar</taxon>
        <taxon>Stramenopiles</taxon>
        <taxon>Ochrophyta</taxon>
        <taxon>Bacillariophyta</taxon>
        <taxon>Coscinodiscophyceae</taxon>
        <taxon>Thalassiosirophycidae</taxon>
        <taxon>Thalassiosirales</taxon>
        <taxon>Thalassiosiraceae</taxon>
        <taxon>Thalassiosira</taxon>
    </lineage>
</organism>
<dbReference type="EMBL" id="CM000651">
    <property type="protein sequence ID" value="EED88290.1"/>
    <property type="molecule type" value="Genomic_DNA"/>
</dbReference>
<dbReference type="KEGG" id="tps:THAPSDRAFT_25224"/>
<dbReference type="GO" id="GO:0000407">
    <property type="term" value="C:phagophore assembly site"/>
    <property type="evidence" value="ECO:0000318"/>
    <property type="project" value="GO_Central"/>
</dbReference>
<dbReference type="InParanoid" id="B8CDZ0"/>
<feature type="compositionally biased region" description="Low complexity" evidence="2">
    <location>
        <begin position="119"/>
        <end position="167"/>
    </location>
</feature>
<dbReference type="PANTHER" id="PTHR13430">
    <property type="match status" value="1"/>
</dbReference>
<feature type="compositionally biased region" description="Low complexity" evidence="2">
    <location>
        <begin position="62"/>
        <end position="75"/>
    </location>
</feature>
<feature type="region of interest" description="Disordered" evidence="2">
    <location>
        <begin position="213"/>
        <end position="237"/>
    </location>
</feature>
<evidence type="ECO:0000313" key="4">
    <source>
        <dbReference type="EMBL" id="EED88290.1"/>
    </source>
</evidence>
<evidence type="ECO:0000256" key="2">
    <source>
        <dbReference type="SAM" id="MobiDB-lite"/>
    </source>
</evidence>
<feature type="region of interest" description="Disordered" evidence="2">
    <location>
        <begin position="658"/>
        <end position="756"/>
    </location>
</feature>
<dbReference type="Pfam" id="PF10033">
    <property type="entry name" value="ATG13"/>
    <property type="match status" value="1"/>
</dbReference>